<proteinExistence type="inferred from homology"/>
<feature type="domain" description="YCII-related" evidence="2">
    <location>
        <begin position="1"/>
        <end position="112"/>
    </location>
</feature>
<dbReference type="RefSeq" id="WP_126726147.1">
    <property type="nucleotide sequence ID" value="NZ_RYZH01000026.1"/>
</dbReference>
<dbReference type="OrthoDB" id="512336at2"/>
<dbReference type="InterPro" id="IPR011008">
    <property type="entry name" value="Dimeric_a/b-barrel"/>
</dbReference>
<comment type="caution">
    <text evidence="3">The sequence shown here is derived from an EMBL/GenBank/DDBJ whole genome shotgun (WGS) entry which is preliminary data.</text>
</comment>
<reference evidence="3 4" key="2">
    <citation type="submission" date="2019-01" db="EMBL/GenBank/DDBJ databases">
        <title>Tautonia sociabilis, a novel thermotolerant planctomycete of Isosphaeraceae family, isolated from a 4000 m deep subterranean habitat.</title>
        <authorList>
            <person name="Kovaleva O.L."/>
            <person name="Elcheninov A.G."/>
            <person name="Van Heerden E."/>
            <person name="Toshchakov S.V."/>
            <person name="Novikov A."/>
            <person name="Bonch-Osmolovskaya E.A."/>
            <person name="Kublanov I.V."/>
        </authorList>
    </citation>
    <scope>NUCLEOTIDE SEQUENCE [LARGE SCALE GENOMIC DNA]</scope>
    <source>
        <strain evidence="3 4">GM2012</strain>
    </source>
</reference>
<comment type="similarity">
    <text evidence="1">Belongs to the YciI family.</text>
</comment>
<evidence type="ECO:0000256" key="1">
    <source>
        <dbReference type="ARBA" id="ARBA00007689"/>
    </source>
</evidence>
<protein>
    <submittedName>
        <fullName evidence="3">DUF1579 domain-containing protein</fullName>
    </submittedName>
</protein>
<evidence type="ECO:0000313" key="3">
    <source>
        <dbReference type="EMBL" id="RUL87103.1"/>
    </source>
</evidence>
<dbReference type="AlphaFoldDB" id="A0A432MIB8"/>
<evidence type="ECO:0000313" key="4">
    <source>
        <dbReference type="Proteomes" id="UP000280296"/>
    </source>
</evidence>
<gene>
    <name evidence="3" type="ORF">TsocGM_14315</name>
</gene>
<keyword evidence="4" id="KW-1185">Reference proteome</keyword>
<dbReference type="Pfam" id="PF03795">
    <property type="entry name" value="YCII"/>
    <property type="match status" value="1"/>
</dbReference>
<accession>A0A432MIB8</accession>
<dbReference type="SUPFAM" id="SSF54909">
    <property type="entry name" value="Dimeric alpha+beta barrel"/>
    <property type="match status" value="1"/>
</dbReference>
<dbReference type="Pfam" id="PF07617">
    <property type="entry name" value="DUF1579"/>
    <property type="match status" value="1"/>
</dbReference>
<name>A0A432MIB8_9BACT</name>
<organism evidence="3 4">
    <name type="scientific">Tautonia sociabilis</name>
    <dbReference type="NCBI Taxonomy" id="2080755"/>
    <lineage>
        <taxon>Bacteria</taxon>
        <taxon>Pseudomonadati</taxon>
        <taxon>Planctomycetota</taxon>
        <taxon>Planctomycetia</taxon>
        <taxon>Isosphaerales</taxon>
        <taxon>Isosphaeraceae</taxon>
        <taxon>Tautonia</taxon>
    </lineage>
</organism>
<reference evidence="3 4" key="1">
    <citation type="submission" date="2018-12" db="EMBL/GenBank/DDBJ databases">
        <authorList>
            <person name="Toschakov S.V."/>
        </authorList>
    </citation>
    <scope>NUCLEOTIDE SEQUENCE [LARGE SCALE GENOMIC DNA]</scope>
    <source>
        <strain evidence="3 4">GM2012</strain>
    </source>
</reference>
<dbReference type="EMBL" id="RYZH01000026">
    <property type="protein sequence ID" value="RUL87103.1"/>
    <property type="molecule type" value="Genomic_DNA"/>
</dbReference>
<sequence>MRFAVLGYREEPGRDARLGASRAALEEGAAAFDDELRRSGRLLAGVSLRHRRDAVALRRLDGRLEVGVGAPGEGGGELDGLRVVEARDLNHAIQLLSLHPGIGLGSFAVLPVDDRGGREASGPLRSDGRRFKDGFMREEPSERHRWLDRLVGSWSVSSEGRMVPGEPPMIATGVEVVRSVGGLWVVAEGIGEMPGAGPSETIMTLGFDARAGRYVGTFVASAMTHLWISGGELDAAGRVLCLDNEGPSLDGTGTSRYRDVITILSEDERVMTSHHRTGEGSWDPLLTMRYRRIA</sequence>
<dbReference type="Gene3D" id="3.30.70.1060">
    <property type="entry name" value="Dimeric alpha+beta barrel"/>
    <property type="match status" value="1"/>
</dbReference>
<dbReference type="InterPro" id="IPR011473">
    <property type="entry name" value="DUF1579"/>
</dbReference>
<dbReference type="InterPro" id="IPR005545">
    <property type="entry name" value="YCII"/>
</dbReference>
<evidence type="ECO:0000259" key="2">
    <source>
        <dbReference type="Pfam" id="PF03795"/>
    </source>
</evidence>
<dbReference type="Proteomes" id="UP000280296">
    <property type="component" value="Unassembled WGS sequence"/>
</dbReference>